<accession>F7YC68</accession>
<feature type="transmembrane region" description="Helical" evidence="3">
    <location>
        <begin position="202"/>
        <end position="224"/>
    </location>
</feature>
<evidence type="ECO:0000259" key="4">
    <source>
        <dbReference type="PROSITE" id="PS50887"/>
    </source>
</evidence>
<dbReference type="InterPro" id="IPR029787">
    <property type="entry name" value="Nucleotide_cyclase"/>
</dbReference>
<dbReference type="Proteomes" id="UP000001623">
    <property type="component" value="Chromosome"/>
</dbReference>
<dbReference type="EC" id="2.7.7.65" evidence="1"/>
<feature type="transmembrane region" description="Helical" evidence="3">
    <location>
        <begin position="133"/>
        <end position="151"/>
    </location>
</feature>
<keyword evidence="3" id="KW-0472">Membrane</keyword>
<feature type="transmembrane region" description="Helical" evidence="3">
    <location>
        <begin position="72"/>
        <end position="92"/>
    </location>
</feature>
<dbReference type="CDD" id="cd01949">
    <property type="entry name" value="GGDEF"/>
    <property type="match status" value="1"/>
</dbReference>
<evidence type="ECO:0000313" key="6">
    <source>
        <dbReference type="Proteomes" id="UP000001623"/>
    </source>
</evidence>
<dbReference type="SUPFAM" id="SSF55073">
    <property type="entry name" value="Nucleotide cyclase"/>
    <property type="match status" value="1"/>
</dbReference>
<dbReference type="GO" id="GO:1902201">
    <property type="term" value="P:negative regulation of bacterial-type flagellum-dependent cell motility"/>
    <property type="evidence" value="ECO:0007669"/>
    <property type="project" value="TreeGrafter"/>
</dbReference>
<gene>
    <name evidence="5" type="ordered locus">Mesop_1052</name>
</gene>
<dbReference type="GO" id="GO:0052621">
    <property type="term" value="F:diguanylate cyclase activity"/>
    <property type="evidence" value="ECO:0007669"/>
    <property type="project" value="UniProtKB-EC"/>
</dbReference>
<evidence type="ECO:0000256" key="2">
    <source>
        <dbReference type="ARBA" id="ARBA00034247"/>
    </source>
</evidence>
<dbReference type="eggNOG" id="COG3706">
    <property type="taxonomic scope" value="Bacteria"/>
</dbReference>
<dbReference type="NCBIfam" id="TIGR00254">
    <property type="entry name" value="GGDEF"/>
    <property type="match status" value="1"/>
</dbReference>
<proteinExistence type="predicted"/>
<dbReference type="GO" id="GO:0043709">
    <property type="term" value="P:cell adhesion involved in single-species biofilm formation"/>
    <property type="evidence" value="ECO:0007669"/>
    <property type="project" value="TreeGrafter"/>
</dbReference>
<feature type="domain" description="GGDEF" evidence="4">
    <location>
        <begin position="265"/>
        <end position="397"/>
    </location>
</feature>
<keyword evidence="3" id="KW-1133">Transmembrane helix</keyword>
<feature type="transmembrane region" description="Helical" evidence="3">
    <location>
        <begin position="15"/>
        <end position="36"/>
    </location>
</feature>
<evidence type="ECO:0000313" key="5">
    <source>
        <dbReference type="EMBL" id="AEH85538.1"/>
    </source>
</evidence>
<protein>
    <recommendedName>
        <fullName evidence="1">diguanylate cyclase</fullName>
        <ecNumber evidence="1">2.7.7.65</ecNumber>
    </recommendedName>
</protein>
<dbReference type="InterPro" id="IPR050469">
    <property type="entry name" value="Diguanylate_Cyclase"/>
</dbReference>
<reference evidence="5 6" key="1">
    <citation type="submission" date="2010-10" db="EMBL/GenBank/DDBJ databases">
        <title>Complete sequence of Mesorhizobium opportunistum WSM2075.</title>
        <authorList>
            <consortium name="US DOE Joint Genome Institute"/>
            <person name="Lucas S."/>
            <person name="Copeland A."/>
            <person name="Lapidus A."/>
            <person name="Cheng J.-F."/>
            <person name="Bruce D."/>
            <person name="Goodwin L."/>
            <person name="Pitluck S."/>
            <person name="Chertkov O."/>
            <person name="Misra M."/>
            <person name="Detter J.C."/>
            <person name="Han C."/>
            <person name="Tapia R."/>
            <person name="Land M."/>
            <person name="Hauser L."/>
            <person name="Kyrpides N."/>
            <person name="Ovchinnikova G."/>
            <person name="Mavrommatis K.M."/>
            <person name="Tiwari R.P."/>
            <person name="Howieson J.G."/>
            <person name="O'Hara G.W."/>
            <person name="Nandasena K.G."/>
            <person name="Woyke T."/>
        </authorList>
    </citation>
    <scope>NUCLEOTIDE SEQUENCE [LARGE SCALE GENOMIC DNA]</scope>
    <source>
        <strain evidence="6">LMG 24607 / HAMBI 3007 / WSM2075</strain>
    </source>
</reference>
<dbReference type="Gene3D" id="3.30.70.270">
    <property type="match status" value="1"/>
</dbReference>
<dbReference type="PANTHER" id="PTHR45138:SF9">
    <property type="entry name" value="DIGUANYLATE CYCLASE DGCM-RELATED"/>
    <property type="match status" value="1"/>
</dbReference>
<evidence type="ECO:0000256" key="3">
    <source>
        <dbReference type="SAM" id="Phobius"/>
    </source>
</evidence>
<dbReference type="SMART" id="SM00267">
    <property type="entry name" value="GGDEF"/>
    <property type="match status" value="1"/>
</dbReference>
<feature type="transmembrane region" description="Helical" evidence="3">
    <location>
        <begin position="48"/>
        <end position="66"/>
    </location>
</feature>
<dbReference type="AlphaFoldDB" id="F7YC68"/>
<comment type="catalytic activity">
    <reaction evidence="2">
        <text>2 GTP = 3',3'-c-di-GMP + 2 diphosphate</text>
        <dbReference type="Rhea" id="RHEA:24898"/>
        <dbReference type="ChEBI" id="CHEBI:33019"/>
        <dbReference type="ChEBI" id="CHEBI:37565"/>
        <dbReference type="ChEBI" id="CHEBI:58805"/>
        <dbReference type="EC" id="2.7.7.65"/>
    </reaction>
</comment>
<dbReference type="STRING" id="536019.Mesop_1052"/>
<dbReference type="Pfam" id="PF00990">
    <property type="entry name" value="GGDEF"/>
    <property type="match status" value="1"/>
</dbReference>
<dbReference type="InterPro" id="IPR000160">
    <property type="entry name" value="GGDEF_dom"/>
</dbReference>
<dbReference type="InterPro" id="IPR043128">
    <property type="entry name" value="Rev_trsase/Diguanyl_cyclase"/>
</dbReference>
<dbReference type="EMBL" id="CP002279">
    <property type="protein sequence ID" value="AEH85538.1"/>
    <property type="molecule type" value="Genomic_DNA"/>
</dbReference>
<dbReference type="FunFam" id="3.30.70.270:FF:000001">
    <property type="entry name" value="Diguanylate cyclase domain protein"/>
    <property type="match status" value="1"/>
</dbReference>
<keyword evidence="3" id="KW-0812">Transmembrane</keyword>
<feature type="transmembrane region" description="Helical" evidence="3">
    <location>
        <begin position="104"/>
        <end position="121"/>
    </location>
</feature>
<feature type="transmembrane region" description="Helical" evidence="3">
    <location>
        <begin position="163"/>
        <end position="182"/>
    </location>
</feature>
<organism evidence="5 6">
    <name type="scientific">Mesorhizobium opportunistum (strain LMG 24607 / HAMBI 3007 / WSM2075)</name>
    <dbReference type="NCBI Taxonomy" id="536019"/>
    <lineage>
        <taxon>Bacteria</taxon>
        <taxon>Pseudomonadati</taxon>
        <taxon>Pseudomonadota</taxon>
        <taxon>Alphaproteobacteria</taxon>
        <taxon>Hyphomicrobiales</taxon>
        <taxon>Phyllobacteriaceae</taxon>
        <taxon>Mesorhizobium</taxon>
    </lineage>
</organism>
<name>F7YC68_MESOW</name>
<dbReference type="PANTHER" id="PTHR45138">
    <property type="entry name" value="REGULATORY COMPONENTS OF SENSORY TRANSDUCTION SYSTEM"/>
    <property type="match status" value="1"/>
</dbReference>
<dbReference type="HOGENOM" id="CLU_000445_11_1_5"/>
<sequence>MLRWGSGFEKKMSGANFILLINLSVAGLLAAAFMAVALHDAGRAPARWFAFGYLLGMVYSAIEFSIPAFTDARLPVVAAFAVFLAATIAFNGGLARKYGVAPPWSPMLFFLFATTVAVYFVQDLPRQSLVRMMAYQLPYAIMQFVGLAIVWSSRQRRGRLDLILMAVLAASGLQFASKPFIAHALGGWGANPQAYLQSNYALVSQSLGTVFALALALLTLAILARDVLVEVISKSEVDTLSGLFNRGGFTRQAELAVLGAVRQGVPVALVIADLDHFKSINDGFGHASGDRVIETFAGLLREAAAGHHAAGRIGGEEFAIILTGTNLAGARLFAEGTRSAFGTLPIDGLPADNRCTASFGVAELHPGETVADLMRRADEALYLAKNAGRDCVRVSAGPGGEWPANAIVVSSRSG</sequence>
<dbReference type="KEGG" id="mop:Mesop_1052"/>
<evidence type="ECO:0000256" key="1">
    <source>
        <dbReference type="ARBA" id="ARBA00012528"/>
    </source>
</evidence>
<dbReference type="PROSITE" id="PS50887">
    <property type="entry name" value="GGDEF"/>
    <property type="match status" value="1"/>
</dbReference>
<dbReference type="GO" id="GO:0005886">
    <property type="term" value="C:plasma membrane"/>
    <property type="evidence" value="ECO:0007669"/>
    <property type="project" value="TreeGrafter"/>
</dbReference>